<evidence type="ECO:0000256" key="2">
    <source>
        <dbReference type="ARBA" id="ARBA00023125"/>
    </source>
</evidence>
<evidence type="ECO:0000313" key="6">
    <source>
        <dbReference type="Proteomes" id="UP001057877"/>
    </source>
</evidence>
<dbReference type="EMBL" id="CP091430">
    <property type="protein sequence ID" value="UVI28347.1"/>
    <property type="molecule type" value="Genomic_DNA"/>
</dbReference>
<protein>
    <submittedName>
        <fullName evidence="5">AraC family transcriptional regulator</fullName>
    </submittedName>
</protein>
<dbReference type="Pfam" id="PF12833">
    <property type="entry name" value="HTH_18"/>
    <property type="match status" value="1"/>
</dbReference>
<sequence>MTENGFDYVASPSDFARSKYFYALIGGYSVPDERFHFERAYYPAYEALIITSGKGWYRHGREWLGLTAGDCLLHNMRYPHAYKADPDDPFQMTYLVFDGHLLDKLWPDNLAAPYVLFRPVPLSALTEIVDRILTAMRNDDRDPDGTELQISCLIYQLMVQCLHQSQGDSQQADLVKPDAMTAAQRFLNEHYLTVEKMEDAAKGVNLSFYHFIRQFKRYFGRTPKEYVLLKRVNHAKQLLLLTNRSVTEIAALSGFNNYNSFLHAFHQIERRSPTDYRKTKKK</sequence>
<dbReference type="InterPro" id="IPR003313">
    <property type="entry name" value="AraC-bd"/>
</dbReference>
<keyword evidence="6" id="KW-1185">Reference proteome</keyword>
<reference evidence="5" key="1">
    <citation type="submission" date="2022-01" db="EMBL/GenBank/DDBJ databases">
        <title>Paenibacillus spongiae sp. nov., isolated from marine sponge.</title>
        <authorList>
            <person name="Li Z."/>
            <person name="Zhang M."/>
        </authorList>
    </citation>
    <scope>NUCLEOTIDE SEQUENCE</scope>
    <source>
        <strain evidence="5">PHS-Z3</strain>
    </source>
</reference>
<dbReference type="InterPro" id="IPR014710">
    <property type="entry name" value="RmlC-like_jellyroll"/>
</dbReference>
<dbReference type="SMART" id="SM00342">
    <property type="entry name" value="HTH_ARAC"/>
    <property type="match status" value="1"/>
</dbReference>
<dbReference type="InterPro" id="IPR009057">
    <property type="entry name" value="Homeodomain-like_sf"/>
</dbReference>
<keyword evidence="2" id="KW-0238">DNA-binding</keyword>
<dbReference type="InterPro" id="IPR037923">
    <property type="entry name" value="HTH-like"/>
</dbReference>
<name>A0ABY5S665_9BACL</name>
<evidence type="ECO:0000256" key="1">
    <source>
        <dbReference type="ARBA" id="ARBA00023015"/>
    </source>
</evidence>
<dbReference type="PROSITE" id="PS01124">
    <property type="entry name" value="HTH_ARAC_FAMILY_2"/>
    <property type="match status" value="1"/>
</dbReference>
<organism evidence="5 6">
    <name type="scientific">Paenibacillus spongiae</name>
    <dbReference type="NCBI Taxonomy" id="2909671"/>
    <lineage>
        <taxon>Bacteria</taxon>
        <taxon>Bacillati</taxon>
        <taxon>Bacillota</taxon>
        <taxon>Bacilli</taxon>
        <taxon>Bacillales</taxon>
        <taxon>Paenibacillaceae</taxon>
        <taxon>Paenibacillus</taxon>
    </lineage>
</organism>
<evidence type="ECO:0000313" key="5">
    <source>
        <dbReference type="EMBL" id="UVI28347.1"/>
    </source>
</evidence>
<dbReference type="SUPFAM" id="SSF46689">
    <property type="entry name" value="Homeodomain-like"/>
    <property type="match status" value="2"/>
</dbReference>
<dbReference type="Pfam" id="PF02311">
    <property type="entry name" value="AraC_binding"/>
    <property type="match status" value="1"/>
</dbReference>
<dbReference type="Proteomes" id="UP001057877">
    <property type="component" value="Chromosome"/>
</dbReference>
<dbReference type="RefSeq" id="WP_258384435.1">
    <property type="nucleotide sequence ID" value="NZ_CP091430.1"/>
</dbReference>
<evidence type="ECO:0000259" key="4">
    <source>
        <dbReference type="PROSITE" id="PS01124"/>
    </source>
</evidence>
<proteinExistence type="predicted"/>
<evidence type="ECO:0000256" key="3">
    <source>
        <dbReference type="ARBA" id="ARBA00023163"/>
    </source>
</evidence>
<dbReference type="SUPFAM" id="SSF51215">
    <property type="entry name" value="Regulatory protein AraC"/>
    <property type="match status" value="1"/>
</dbReference>
<dbReference type="InterPro" id="IPR018060">
    <property type="entry name" value="HTH_AraC"/>
</dbReference>
<keyword evidence="1" id="KW-0805">Transcription regulation</keyword>
<dbReference type="PANTHER" id="PTHR46796:SF7">
    <property type="entry name" value="ARAC FAMILY TRANSCRIPTIONAL REGULATOR"/>
    <property type="match status" value="1"/>
</dbReference>
<keyword evidence="3" id="KW-0804">Transcription</keyword>
<feature type="domain" description="HTH araC/xylS-type" evidence="4">
    <location>
        <begin position="181"/>
        <end position="279"/>
    </location>
</feature>
<dbReference type="Gene3D" id="2.60.120.10">
    <property type="entry name" value="Jelly Rolls"/>
    <property type="match status" value="1"/>
</dbReference>
<dbReference type="InterPro" id="IPR050204">
    <property type="entry name" value="AraC_XylS_family_regulators"/>
</dbReference>
<accession>A0ABY5S665</accession>
<dbReference type="PANTHER" id="PTHR46796">
    <property type="entry name" value="HTH-TYPE TRANSCRIPTIONAL ACTIVATOR RHAS-RELATED"/>
    <property type="match status" value="1"/>
</dbReference>
<dbReference type="Gene3D" id="1.10.10.60">
    <property type="entry name" value="Homeodomain-like"/>
    <property type="match status" value="2"/>
</dbReference>
<gene>
    <name evidence="5" type="ORF">L1F29_23235</name>
</gene>